<name>A0A087HC90_ARAAL</name>
<dbReference type="EMBL" id="CM002871">
    <property type="protein sequence ID" value="KFK39742.1"/>
    <property type="molecule type" value="Genomic_DNA"/>
</dbReference>
<protein>
    <submittedName>
        <fullName evidence="1">Uncharacterized protein</fullName>
    </submittedName>
</protein>
<keyword evidence="2" id="KW-1185">Reference proteome</keyword>
<proteinExistence type="predicted"/>
<dbReference type="AlphaFoldDB" id="A0A087HC90"/>
<gene>
    <name evidence="1" type="ordered locus">AALP_Aa3g282200</name>
</gene>
<accession>A0A087HC90</accession>
<dbReference type="OrthoDB" id="1103338at2759"/>
<reference evidence="2" key="1">
    <citation type="journal article" date="2015" name="Nat. Plants">
        <title>Genome expansion of Arabis alpina linked with retrotransposition and reduced symmetric DNA methylation.</title>
        <authorList>
            <person name="Willing E.M."/>
            <person name="Rawat V."/>
            <person name="Mandakova T."/>
            <person name="Maumus F."/>
            <person name="James G.V."/>
            <person name="Nordstroem K.J."/>
            <person name="Becker C."/>
            <person name="Warthmann N."/>
            <person name="Chica C."/>
            <person name="Szarzynska B."/>
            <person name="Zytnicki M."/>
            <person name="Albani M.C."/>
            <person name="Kiefer C."/>
            <person name="Bergonzi S."/>
            <person name="Castaings L."/>
            <person name="Mateos J.L."/>
            <person name="Berns M.C."/>
            <person name="Bujdoso N."/>
            <person name="Piofczyk T."/>
            <person name="de Lorenzo L."/>
            <person name="Barrero-Sicilia C."/>
            <person name="Mateos I."/>
            <person name="Piednoel M."/>
            <person name="Hagmann J."/>
            <person name="Chen-Min-Tao R."/>
            <person name="Iglesias-Fernandez R."/>
            <person name="Schuster S.C."/>
            <person name="Alonso-Blanco C."/>
            <person name="Roudier F."/>
            <person name="Carbonero P."/>
            <person name="Paz-Ares J."/>
            <person name="Davis S.J."/>
            <person name="Pecinka A."/>
            <person name="Quesneville H."/>
            <person name="Colot V."/>
            <person name="Lysak M.A."/>
            <person name="Weigel D."/>
            <person name="Coupland G."/>
            <person name="Schneeberger K."/>
        </authorList>
    </citation>
    <scope>NUCLEOTIDE SEQUENCE [LARGE SCALE GENOMIC DNA]</scope>
    <source>
        <strain evidence="2">cv. Pajares</strain>
    </source>
</reference>
<organism evidence="1 2">
    <name type="scientific">Arabis alpina</name>
    <name type="common">Alpine rock-cress</name>
    <dbReference type="NCBI Taxonomy" id="50452"/>
    <lineage>
        <taxon>Eukaryota</taxon>
        <taxon>Viridiplantae</taxon>
        <taxon>Streptophyta</taxon>
        <taxon>Embryophyta</taxon>
        <taxon>Tracheophyta</taxon>
        <taxon>Spermatophyta</taxon>
        <taxon>Magnoliopsida</taxon>
        <taxon>eudicotyledons</taxon>
        <taxon>Gunneridae</taxon>
        <taxon>Pentapetalae</taxon>
        <taxon>rosids</taxon>
        <taxon>malvids</taxon>
        <taxon>Brassicales</taxon>
        <taxon>Brassicaceae</taxon>
        <taxon>Arabideae</taxon>
        <taxon>Arabis</taxon>
    </lineage>
</organism>
<dbReference type="Gramene" id="KFK39742">
    <property type="protein sequence ID" value="KFK39742"/>
    <property type="gene ID" value="AALP_AA3G282200"/>
</dbReference>
<evidence type="ECO:0000313" key="1">
    <source>
        <dbReference type="EMBL" id="KFK39742.1"/>
    </source>
</evidence>
<evidence type="ECO:0000313" key="2">
    <source>
        <dbReference type="Proteomes" id="UP000029120"/>
    </source>
</evidence>
<dbReference type="Proteomes" id="UP000029120">
    <property type="component" value="Chromosome 3"/>
</dbReference>
<sequence length="58" mass="6587">MADNLHNAIRGMSLKDDEPITLPDTPEFRVYDENTLSILGRLLNPDCQPMDKMIKAMP</sequence>